<dbReference type="AlphaFoldDB" id="A0A3B1BVK6"/>
<gene>
    <name evidence="1" type="ORF">MNBD_IGNAVI01-1500</name>
</gene>
<reference evidence="1" key="1">
    <citation type="submission" date="2018-06" db="EMBL/GenBank/DDBJ databases">
        <authorList>
            <person name="Zhirakovskaya E."/>
        </authorList>
    </citation>
    <scope>NUCLEOTIDE SEQUENCE</scope>
</reference>
<accession>A0A3B1BVK6</accession>
<dbReference type="EMBL" id="UOGD01000209">
    <property type="protein sequence ID" value="VAX21949.1"/>
    <property type="molecule type" value="Genomic_DNA"/>
</dbReference>
<evidence type="ECO:0000313" key="1">
    <source>
        <dbReference type="EMBL" id="VAX21949.1"/>
    </source>
</evidence>
<organism evidence="1">
    <name type="scientific">hydrothermal vent metagenome</name>
    <dbReference type="NCBI Taxonomy" id="652676"/>
    <lineage>
        <taxon>unclassified sequences</taxon>
        <taxon>metagenomes</taxon>
        <taxon>ecological metagenomes</taxon>
    </lineage>
</organism>
<name>A0A3B1BVK6_9ZZZZ</name>
<sequence>MSNSQIFFVRPYLSYNFTPNFQLGLGQEYHVSWTYNENSENKVKSNEYRTTLQGMLFQKVDRVTIQHRYRYEFRFLDQKGNQRTRYRIQLNILVTNEKIKEGVLFTIVGGELLVDTQKELKLSQTRLYAMVGYQFTNSLNFQFGYMNISFPSQPSNKRLQFFLTQKLFLYD</sequence>
<evidence type="ECO:0008006" key="2">
    <source>
        <dbReference type="Google" id="ProtNLM"/>
    </source>
</evidence>
<protein>
    <recommendedName>
        <fullName evidence="2">DUF2490 domain-containing protein</fullName>
    </recommendedName>
</protein>
<dbReference type="InterPro" id="IPR019619">
    <property type="entry name" value="DUF2490"/>
</dbReference>
<dbReference type="Pfam" id="PF10677">
    <property type="entry name" value="DUF2490"/>
    <property type="match status" value="1"/>
</dbReference>
<proteinExistence type="predicted"/>